<dbReference type="CDD" id="cd00552">
    <property type="entry name" value="RaiA"/>
    <property type="match status" value="1"/>
</dbReference>
<dbReference type="PANTHER" id="PTHR33231:SF1">
    <property type="entry name" value="30S RIBOSOMAL PROTEIN"/>
    <property type="match status" value="1"/>
</dbReference>
<evidence type="ECO:0000256" key="4">
    <source>
        <dbReference type="HAMAP-Rule" id="MF_00839"/>
    </source>
</evidence>
<proteinExistence type="inferred from homology"/>
<dbReference type="GO" id="GO:0045900">
    <property type="term" value="P:negative regulation of translational elongation"/>
    <property type="evidence" value="ECO:0007669"/>
    <property type="project" value="TreeGrafter"/>
</dbReference>
<keyword evidence="7" id="KW-1185">Reference proteome</keyword>
<dbReference type="SUPFAM" id="SSF69754">
    <property type="entry name" value="Ribosome binding protein Y (YfiA homologue)"/>
    <property type="match status" value="1"/>
</dbReference>
<evidence type="ECO:0000259" key="5">
    <source>
        <dbReference type="Pfam" id="PF16321"/>
    </source>
</evidence>
<dbReference type="Proteomes" id="UP000295304">
    <property type="component" value="Unassembled WGS sequence"/>
</dbReference>
<evidence type="ECO:0000256" key="2">
    <source>
        <dbReference type="ARBA" id="ARBA00038695"/>
    </source>
</evidence>
<evidence type="ECO:0000256" key="1">
    <source>
        <dbReference type="ARBA" id="ARBA00022845"/>
    </source>
</evidence>
<dbReference type="InterPro" id="IPR050574">
    <property type="entry name" value="HPF/YfiA_ribosome-assoc"/>
</dbReference>
<dbReference type="HAMAP" id="MF_00839">
    <property type="entry name" value="HPF"/>
    <property type="match status" value="1"/>
</dbReference>
<sequence length="188" mass="20488">MDITVKGKQIDVGDSLRGYVEENLTGGVVKYFEKAIDATVVFSKPTHDFSVDITVHAGRGVSVQGHGEGADAHTAFDGALERISKQLRRYKRRLTDHHKRVPEVTSAQYAIIAQETSDEEPVEDSHPAIVAEMVQEIATLSVSEAVMRLDLGDLPVVVFRNGANGGVNVVYRRHDGNVGWVDPTNVAP</sequence>
<reference evidence="6 7" key="1">
    <citation type="submission" date="2019-03" db="EMBL/GenBank/DDBJ databases">
        <title>Genomic Encyclopedia of Type Strains, Phase IV (KMG-IV): sequencing the most valuable type-strain genomes for metagenomic binning, comparative biology and taxonomic classification.</title>
        <authorList>
            <person name="Goeker M."/>
        </authorList>
    </citation>
    <scope>NUCLEOTIDE SEQUENCE [LARGE SCALE GENOMIC DNA]</scope>
    <source>
        <strain evidence="6 7">DSM 101688</strain>
    </source>
</reference>
<dbReference type="GO" id="GO:0022627">
    <property type="term" value="C:cytosolic small ribosomal subunit"/>
    <property type="evidence" value="ECO:0007669"/>
    <property type="project" value="TreeGrafter"/>
</dbReference>
<dbReference type="InterPro" id="IPR036567">
    <property type="entry name" value="RHF-like"/>
</dbReference>
<gene>
    <name evidence="4" type="primary">hpf</name>
    <name evidence="6" type="ORF">EDD55_10167</name>
</gene>
<dbReference type="Gene3D" id="3.30.505.50">
    <property type="entry name" value="Sigma 54 modulation/S30EA ribosomal protein, C-terminal domain"/>
    <property type="match status" value="1"/>
</dbReference>
<keyword evidence="4" id="KW-0963">Cytoplasm</keyword>
<dbReference type="RefSeq" id="WP_132937498.1">
    <property type="nucleotide sequence ID" value="NZ_CP119676.1"/>
</dbReference>
<dbReference type="Pfam" id="PF02482">
    <property type="entry name" value="Ribosomal_S30AE"/>
    <property type="match status" value="1"/>
</dbReference>
<feature type="domain" description="Sigma 54 modulation/S30EA ribosomal protein C-terminal" evidence="5">
    <location>
        <begin position="126"/>
        <end position="179"/>
    </location>
</feature>
<comment type="subunit">
    <text evidence="2">Associates exclusively with 100S ribosomes, which are dimers of 70S ribosomes.</text>
</comment>
<evidence type="ECO:0000313" key="7">
    <source>
        <dbReference type="Proteomes" id="UP000295304"/>
    </source>
</evidence>
<dbReference type="OrthoDB" id="9794975at2"/>
<accession>A0A4V2UP67</accession>
<comment type="subunit">
    <text evidence="4">Interacts with 100S ribosomes.</text>
</comment>
<name>A0A4V2UP67_9PROT</name>
<dbReference type="NCBIfam" id="TIGR00741">
    <property type="entry name" value="yfiA"/>
    <property type="match status" value="1"/>
</dbReference>
<comment type="function">
    <text evidence="4">Required for dimerization of active 70S ribosomes into 100S ribosomes in stationary phase; 100S ribosomes are translationally inactive and sometimes present during exponential growth.</text>
</comment>
<keyword evidence="1 4" id="KW-0810">Translation regulation</keyword>
<dbReference type="InterPro" id="IPR003489">
    <property type="entry name" value="RHF/RaiA"/>
</dbReference>
<evidence type="ECO:0000256" key="3">
    <source>
        <dbReference type="ARBA" id="ARBA00041148"/>
    </source>
</evidence>
<organism evidence="6 7">
    <name type="scientific">Varunaivibrio sulfuroxidans</name>
    <dbReference type="NCBI Taxonomy" id="1773489"/>
    <lineage>
        <taxon>Bacteria</taxon>
        <taxon>Pseudomonadati</taxon>
        <taxon>Pseudomonadota</taxon>
        <taxon>Alphaproteobacteria</taxon>
        <taxon>Rhodospirillales</taxon>
        <taxon>Magnetovibrionaceae</taxon>
        <taxon>Varunaivibrio</taxon>
    </lineage>
</organism>
<dbReference type="Pfam" id="PF16321">
    <property type="entry name" value="Ribosom_S30AE_C"/>
    <property type="match status" value="1"/>
</dbReference>
<comment type="subcellular location">
    <subcellularLocation>
        <location evidence="4">Cytoplasm</location>
    </subcellularLocation>
</comment>
<dbReference type="InterPro" id="IPR032528">
    <property type="entry name" value="Ribosom_S30AE_C"/>
</dbReference>
<dbReference type="InterPro" id="IPR038416">
    <property type="entry name" value="Ribosom_S30AE_C_sf"/>
</dbReference>
<protein>
    <recommendedName>
        <fullName evidence="3 4">Ribosome hibernation promoting factor</fullName>
        <shortName evidence="4">HPF</shortName>
    </recommendedName>
</protein>
<dbReference type="EMBL" id="SLZW01000001">
    <property type="protein sequence ID" value="TCS64741.1"/>
    <property type="molecule type" value="Genomic_DNA"/>
</dbReference>
<dbReference type="InterPro" id="IPR034694">
    <property type="entry name" value="HPF_long/plastid"/>
</dbReference>
<comment type="similarity">
    <text evidence="4">Belongs to the HPF/YfiA ribosome-associated protein family. Long HPF subfamily.</text>
</comment>
<evidence type="ECO:0000313" key="6">
    <source>
        <dbReference type="EMBL" id="TCS64741.1"/>
    </source>
</evidence>
<dbReference type="GO" id="GO:0043024">
    <property type="term" value="F:ribosomal small subunit binding"/>
    <property type="evidence" value="ECO:0007669"/>
    <property type="project" value="TreeGrafter"/>
</dbReference>
<dbReference type="AlphaFoldDB" id="A0A4V2UP67"/>
<comment type="caution">
    <text evidence="6">The sequence shown here is derived from an EMBL/GenBank/DDBJ whole genome shotgun (WGS) entry which is preliminary data.</text>
</comment>
<dbReference type="PANTHER" id="PTHR33231">
    <property type="entry name" value="30S RIBOSOMAL PROTEIN"/>
    <property type="match status" value="1"/>
</dbReference>
<dbReference type="Gene3D" id="3.30.160.100">
    <property type="entry name" value="Ribosome hibernation promotion factor-like"/>
    <property type="match status" value="1"/>
</dbReference>